<dbReference type="Gene3D" id="2.60.40.200">
    <property type="entry name" value="Superoxide dismutase, copper/zinc binding domain"/>
    <property type="match status" value="1"/>
</dbReference>
<sequence>MSLRPVGTTLVAALVLAGCGAEDSGEEDAPITSADRPSATSASGTLAPPESANGAFTYDPAQAPADATLAVEIVESDESTTVELTVDGMQPDRGYAAHAHTDPCGADGAAAGPHFQHEVDPAATADEPSTDPAYANPDNEIWLDLRTDDTGSGTASTEVPFRFGDREPASVVVHANPTTATGPGEAGKAGDRLACLTIDQR</sequence>
<name>A0ABT2J4V7_9PSEU</name>
<proteinExistence type="inferred from homology"/>
<dbReference type="SUPFAM" id="SSF49329">
    <property type="entry name" value="Cu,Zn superoxide dismutase-like"/>
    <property type="match status" value="1"/>
</dbReference>
<dbReference type="EMBL" id="JAFFZE010000006">
    <property type="protein sequence ID" value="MCT2582893.1"/>
    <property type="molecule type" value="Genomic_DNA"/>
</dbReference>
<accession>A0ABT2J4V7</accession>
<keyword evidence="5" id="KW-1185">Reference proteome</keyword>
<dbReference type="Proteomes" id="UP001156441">
    <property type="component" value="Unassembled WGS sequence"/>
</dbReference>
<evidence type="ECO:0000256" key="2">
    <source>
        <dbReference type="SAM" id="MobiDB-lite"/>
    </source>
</evidence>
<dbReference type="RefSeq" id="WP_260190228.1">
    <property type="nucleotide sequence ID" value="NZ_JAFFZE010000006.1"/>
</dbReference>
<feature type="domain" description="Superoxide dismutase copper/zinc binding" evidence="3">
    <location>
        <begin position="72"/>
        <end position="196"/>
    </location>
</feature>
<dbReference type="InterPro" id="IPR036423">
    <property type="entry name" value="SOD-like_Cu/Zn_dom_sf"/>
</dbReference>
<evidence type="ECO:0000313" key="4">
    <source>
        <dbReference type="EMBL" id="MCT2582893.1"/>
    </source>
</evidence>
<comment type="similarity">
    <text evidence="1">Belongs to the Cu-Zn superoxide dismutase family.</text>
</comment>
<organism evidence="4 5">
    <name type="scientific">Actinophytocola gossypii</name>
    <dbReference type="NCBI Taxonomy" id="2812003"/>
    <lineage>
        <taxon>Bacteria</taxon>
        <taxon>Bacillati</taxon>
        <taxon>Actinomycetota</taxon>
        <taxon>Actinomycetes</taxon>
        <taxon>Pseudonocardiales</taxon>
        <taxon>Pseudonocardiaceae</taxon>
    </lineage>
</organism>
<protein>
    <submittedName>
        <fullName evidence="4">Superoxide dismutase family protein</fullName>
    </submittedName>
</protein>
<feature type="region of interest" description="Disordered" evidence="2">
    <location>
        <begin position="21"/>
        <end position="59"/>
    </location>
</feature>
<dbReference type="PROSITE" id="PS51257">
    <property type="entry name" value="PROKAR_LIPOPROTEIN"/>
    <property type="match status" value="1"/>
</dbReference>
<dbReference type="Pfam" id="PF00080">
    <property type="entry name" value="Sod_Cu"/>
    <property type="match status" value="1"/>
</dbReference>
<gene>
    <name evidence="4" type="ORF">JT362_07145</name>
</gene>
<evidence type="ECO:0000259" key="3">
    <source>
        <dbReference type="Pfam" id="PF00080"/>
    </source>
</evidence>
<evidence type="ECO:0000313" key="5">
    <source>
        <dbReference type="Proteomes" id="UP001156441"/>
    </source>
</evidence>
<comment type="caution">
    <text evidence="4">The sequence shown here is derived from an EMBL/GenBank/DDBJ whole genome shotgun (WGS) entry which is preliminary data.</text>
</comment>
<evidence type="ECO:0000256" key="1">
    <source>
        <dbReference type="ARBA" id="ARBA00010457"/>
    </source>
</evidence>
<reference evidence="4 5" key="1">
    <citation type="submission" date="2021-02" db="EMBL/GenBank/DDBJ databases">
        <title>Actinophytocola xerophila sp. nov., isolated from soil of cotton cropping field.</title>
        <authorList>
            <person name="Huang R."/>
            <person name="Chen X."/>
            <person name="Ge X."/>
            <person name="Liu W."/>
        </authorList>
    </citation>
    <scope>NUCLEOTIDE SEQUENCE [LARGE SCALE GENOMIC DNA]</scope>
    <source>
        <strain evidence="4 5">S1-96</strain>
    </source>
</reference>
<dbReference type="InterPro" id="IPR001424">
    <property type="entry name" value="SOD_Cu_Zn_dom"/>
</dbReference>